<keyword evidence="5 6" id="KW-0482">Metalloprotease</keyword>
<sequence length="244" mass="26059" precursor="true">MLQSMNKPGLSGSGARARTAWRGRGGWLSAGALLVAIVLAAPVSAEGILSVLARSHRQKLDELKRQAVSDPRAELLRQDFEGLLARQSPRPDVELLVVDGPVHAETLSGRVIVISAGLAVLDEGERLFILAHELGHVQMGHWAELCAVYARHIPAEVTPDVTDAVAPKLGREASALVHGHEYAADAFAWRSIRARGWGLGSVRGALMVVPNVGDTSTHPATRKRLAHLRTIGEAESRSAGLDVD</sequence>
<dbReference type="InterPro" id="IPR001915">
    <property type="entry name" value="Peptidase_M48"/>
</dbReference>
<feature type="domain" description="Peptidase M48" evidence="7">
    <location>
        <begin position="108"/>
        <end position="147"/>
    </location>
</feature>
<protein>
    <submittedName>
        <fullName evidence="8">Peptidase M48 Ste24p</fullName>
    </submittedName>
</protein>
<evidence type="ECO:0000313" key="9">
    <source>
        <dbReference type="Proteomes" id="UP000001693"/>
    </source>
</evidence>
<dbReference type="STRING" id="395495.Lcho_3705"/>
<dbReference type="eggNOG" id="COG0501">
    <property type="taxonomic scope" value="Bacteria"/>
</dbReference>
<proteinExistence type="inferred from homology"/>
<keyword evidence="2" id="KW-0479">Metal-binding</keyword>
<dbReference type="Gene3D" id="3.30.2010.10">
    <property type="entry name" value="Metalloproteases ('zincins'), catalytic domain"/>
    <property type="match status" value="1"/>
</dbReference>
<comment type="cofactor">
    <cofactor evidence="6">
        <name>Zn(2+)</name>
        <dbReference type="ChEBI" id="CHEBI:29105"/>
    </cofactor>
    <text evidence="6">Binds 1 zinc ion per subunit.</text>
</comment>
<keyword evidence="1 6" id="KW-0645">Protease</keyword>
<dbReference type="GO" id="GO:0006508">
    <property type="term" value="P:proteolysis"/>
    <property type="evidence" value="ECO:0007669"/>
    <property type="project" value="UniProtKB-KW"/>
</dbReference>
<accession>B1Y5R3</accession>
<evidence type="ECO:0000256" key="6">
    <source>
        <dbReference type="RuleBase" id="RU003983"/>
    </source>
</evidence>
<keyword evidence="9" id="KW-1185">Reference proteome</keyword>
<gene>
    <name evidence="8" type="ordered locus">Lcho_3705</name>
</gene>
<evidence type="ECO:0000313" key="8">
    <source>
        <dbReference type="EMBL" id="ACB35959.1"/>
    </source>
</evidence>
<keyword evidence="3 6" id="KW-0378">Hydrolase</keyword>
<reference evidence="8 9" key="1">
    <citation type="submission" date="2008-03" db="EMBL/GenBank/DDBJ databases">
        <title>Complete sequence of Leptothrix cholodnii SP-6.</title>
        <authorList>
            <consortium name="US DOE Joint Genome Institute"/>
            <person name="Copeland A."/>
            <person name="Lucas S."/>
            <person name="Lapidus A."/>
            <person name="Glavina del Rio T."/>
            <person name="Dalin E."/>
            <person name="Tice H."/>
            <person name="Bruce D."/>
            <person name="Goodwin L."/>
            <person name="Pitluck S."/>
            <person name="Chertkov O."/>
            <person name="Brettin T."/>
            <person name="Detter J.C."/>
            <person name="Han C."/>
            <person name="Kuske C.R."/>
            <person name="Schmutz J."/>
            <person name="Larimer F."/>
            <person name="Land M."/>
            <person name="Hauser L."/>
            <person name="Kyrpides N."/>
            <person name="Lykidis A."/>
            <person name="Emerson D."/>
            <person name="Richardson P."/>
        </authorList>
    </citation>
    <scope>NUCLEOTIDE SEQUENCE [LARGE SCALE GENOMIC DNA]</scope>
    <source>
        <strain evidence="9">ATCC 51168 / LMG 8142 / SP-6</strain>
    </source>
</reference>
<dbReference type="AlphaFoldDB" id="B1Y5R3"/>
<evidence type="ECO:0000256" key="4">
    <source>
        <dbReference type="ARBA" id="ARBA00022833"/>
    </source>
</evidence>
<dbReference type="RefSeq" id="WP_012348706.1">
    <property type="nucleotide sequence ID" value="NC_010524.1"/>
</dbReference>
<dbReference type="KEGG" id="lch:Lcho_3705"/>
<evidence type="ECO:0000256" key="1">
    <source>
        <dbReference type="ARBA" id="ARBA00022670"/>
    </source>
</evidence>
<keyword evidence="4 6" id="KW-0862">Zinc</keyword>
<organism evidence="8 9">
    <name type="scientific">Leptothrix cholodnii (strain ATCC 51168 / LMG 8142 / SP-6)</name>
    <name type="common">Leptothrix discophora (strain SP-6)</name>
    <dbReference type="NCBI Taxonomy" id="395495"/>
    <lineage>
        <taxon>Bacteria</taxon>
        <taxon>Pseudomonadati</taxon>
        <taxon>Pseudomonadota</taxon>
        <taxon>Betaproteobacteria</taxon>
        <taxon>Burkholderiales</taxon>
        <taxon>Sphaerotilaceae</taxon>
        <taxon>Leptothrix</taxon>
    </lineage>
</organism>
<evidence type="ECO:0000256" key="3">
    <source>
        <dbReference type="ARBA" id="ARBA00022801"/>
    </source>
</evidence>
<dbReference type="Pfam" id="PF01435">
    <property type="entry name" value="Peptidase_M48"/>
    <property type="match status" value="1"/>
</dbReference>
<dbReference type="HOGENOM" id="CLU_1319696_0_0_4"/>
<evidence type="ECO:0000256" key="5">
    <source>
        <dbReference type="ARBA" id="ARBA00023049"/>
    </source>
</evidence>
<comment type="similarity">
    <text evidence="6">Belongs to the peptidase M48 family.</text>
</comment>
<dbReference type="OrthoDB" id="9126722at2"/>
<name>B1Y5R3_LEPCP</name>
<dbReference type="Proteomes" id="UP000001693">
    <property type="component" value="Chromosome"/>
</dbReference>
<dbReference type="GO" id="GO:0004222">
    <property type="term" value="F:metalloendopeptidase activity"/>
    <property type="evidence" value="ECO:0007669"/>
    <property type="project" value="InterPro"/>
</dbReference>
<evidence type="ECO:0000259" key="7">
    <source>
        <dbReference type="Pfam" id="PF01435"/>
    </source>
</evidence>
<evidence type="ECO:0000256" key="2">
    <source>
        <dbReference type="ARBA" id="ARBA00022723"/>
    </source>
</evidence>
<dbReference type="EMBL" id="CP001013">
    <property type="protein sequence ID" value="ACB35959.1"/>
    <property type="molecule type" value="Genomic_DNA"/>
</dbReference>
<dbReference type="GO" id="GO:0046872">
    <property type="term" value="F:metal ion binding"/>
    <property type="evidence" value="ECO:0007669"/>
    <property type="project" value="UniProtKB-KW"/>
</dbReference>